<organism evidence="2 3">
    <name type="scientific">Racocetra fulgida</name>
    <dbReference type="NCBI Taxonomy" id="60492"/>
    <lineage>
        <taxon>Eukaryota</taxon>
        <taxon>Fungi</taxon>
        <taxon>Fungi incertae sedis</taxon>
        <taxon>Mucoromycota</taxon>
        <taxon>Glomeromycotina</taxon>
        <taxon>Glomeromycetes</taxon>
        <taxon>Diversisporales</taxon>
        <taxon>Gigasporaceae</taxon>
        <taxon>Racocetra</taxon>
    </lineage>
</organism>
<keyword evidence="3" id="KW-1185">Reference proteome</keyword>
<feature type="domain" description="DUF6570" evidence="1">
    <location>
        <begin position="79"/>
        <end position="110"/>
    </location>
</feature>
<gene>
    <name evidence="2" type="ORF">RFULGI_LOCUS5977</name>
</gene>
<evidence type="ECO:0000259" key="1">
    <source>
        <dbReference type="Pfam" id="PF20209"/>
    </source>
</evidence>
<dbReference type="EMBL" id="CAJVPZ010007283">
    <property type="protein sequence ID" value="CAG8584286.1"/>
    <property type="molecule type" value="Genomic_DNA"/>
</dbReference>
<dbReference type="InterPro" id="IPR046700">
    <property type="entry name" value="DUF6570"/>
</dbReference>
<dbReference type="Proteomes" id="UP000789396">
    <property type="component" value="Unassembled WGS sequence"/>
</dbReference>
<dbReference type="OrthoDB" id="2448733at2759"/>
<sequence length="154" mass="17657">MKRLLENNSDPNQDTNLLHVESPPVNVEQQLPEPDRVLLQNFHAEINKLVNKLCSICKEYFLLVELIEQRCRCCYYDKGVIKKFSKENNMDPGDVPEKLKGLTEIEEMLILKDVEGEYFDNNNDDAEETITSNFVPAPLPSPNEEHAIADILTP</sequence>
<protein>
    <submittedName>
        <fullName evidence="2">19043_t:CDS:1</fullName>
    </submittedName>
</protein>
<accession>A0A9N9G8A6</accession>
<comment type="caution">
    <text evidence="2">The sequence shown here is derived from an EMBL/GenBank/DDBJ whole genome shotgun (WGS) entry which is preliminary data.</text>
</comment>
<evidence type="ECO:0000313" key="3">
    <source>
        <dbReference type="Proteomes" id="UP000789396"/>
    </source>
</evidence>
<dbReference type="Pfam" id="PF20209">
    <property type="entry name" value="DUF6570"/>
    <property type="match status" value="1"/>
</dbReference>
<reference evidence="2" key="1">
    <citation type="submission" date="2021-06" db="EMBL/GenBank/DDBJ databases">
        <authorList>
            <person name="Kallberg Y."/>
            <person name="Tangrot J."/>
            <person name="Rosling A."/>
        </authorList>
    </citation>
    <scope>NUCLEOTIDE SEQUENCE</scope>
    <source>
        <strain evidence="2">IN212</strain>
    </source>
</reference>
<proteinExistence type="predicted"/>
<dbReference type="AlphaFoldDB" id="A0A9N9G8A6"/>
<evidence type="ECO:0000313" key="2">
    <source>
        <dbReference type="EMBL" id="CAG8584286.1"/>
    </source>
</evidence>
<name>A0A9N9G8A6_9GLOM</name>